<gene>
    <name evidence="3" type="primary">LOC109130093</name>
</gene>
<protein>
    <submittedName>
        <fullName evidence="3">Uncharacterized protein LOC109130093</fullName>
    </submittedName>
</protein>
<dbReference type="PANTHER" id="PTHR33116:SF80">
    <property type="entry name" value="REVERSE TRANSCRIPTASE ZINC-BINDING DOMAIN-CONTAINING PROTEIN"/>
    <property type="match status" value="1"/>
</dbReference>
<reference evidence="3" key="2">
    <citation type="submission" date="2025-08" db="UniProtKB">
        <authorList>
            <consortium name="RefSeq"/>
        </authorList>
    </citation>
    <scope>IDENTIFICATION</scope>
    <source>
        <tissue evidence="3">Leaf</tissue>
    </source>
</reference>
<feature type="domain" description="Reverse transcriptase zinc-binding" evidence="1">
    <location>
        <begin position="141"/>
        <end position="225"/>
    </location>
</feature>
<keyword evidence="2" id="KW-1185">Reference proteome</keyword>
<evidence type="ECO:0000313" key="2">
    <source>
        <dbReference type="Proteomes" id="UP000694864"/>
    </source>
</evidence>
<proteinExistence type="predicted"/>
<accession>A0ABM1R768</accession>
<dbReference type="InterPro" id="IPR026960">
    <property type="entry name" value="RVT-Znf"/>
</dbReference>
<dbReference type="GeneID" id="109130093"/>
<organism evidence="2 3">
    <name type="scientific">Camelina sativa</name>
    <name type="common">False flax</name>
    <name type="synonym">Myagrum sativum</name>
    <dbReference type="NCBI Taxonomy" id="90675"/>
    <lineage>
        <taxon>Eukaryota</taxon>
        <taxon>Viridiplantae</taxon>
        <taxon>Streptophyta</taxon>
        <taxon>Embryophyta</taxon>
        <taxon>Tracheophyta</taxon>
        <taxon>Spermatophyta</taxon>
        <taxon>Magnoliopsida</taxon>
        <taxon>eudicotyledons</taxon>
        <taxon>Gunneridae</taxon>
        <taxon>Pentapetalae</taxon>
        <taxon>rosids</taxon>
        <taxon>malvids</taxon>
        <taxon>Brassicales</taxon>
        <taxon>Brassicaceae</taxon>
        <taxon>Camelineae</taxon>
        <taxon>Camelina</taxon>
    </lineage>
</organism>
<sequence length="327" mass="37965">MRDLEEVCEIRNRNFWDLNPANAGSWIWRKLCRLRPLVRPFIVCKIGSGERASFWYDNWTGLGPLLDIASSNAPQVVGLPLQAVVRDAGRGQDWWLTTSRSRNPIIILLKNALPPVGDMLHCEHEDTYLWKPDQNPPSHMFSMAKTWSALNPQGPQVPWYKSVWFKHRVPKHAFICWVVAWNRLHTRDRLRSWGLNVPVLCTLCNAHPETRNHLFFQCDFANEIWRFFTNKMGLQAPSQFIHCLQWVHTVSSNPNLVTILKLAFQASIYMIWKERNQRIHSSSSKTASVIIREIKTIIRSRLLPLSSAPYSQSPGQTLLITWFSLFL</sequence>
<name>A0ABM1R768_CAMSA</name>
<dbReference type="RefSeq" id="XP_019094856.1">
    <property type="nucleotide sequence ID" value="XM_019239311.1"/>
</dbReference>
<evidence type="ECO:0000313" key="3">
    <source>
        <dbReference type="RefSeq" id="XP_019094856.1"/>
    </source>
</evidence>
<dbReference type="Pfam" id="PF13966">
    <property type="entry name" value="zf-RVT"/>
    <property type="match status" value="1"/>
</dbReference>
<evidence type="ECO:0000259" key="1">
    <source>
        <dbReference type="Pfam" id="PF13966"/>
    </source>
</evidence>
<dbReference type="PANTHER" id="PTHR33116">
    <property type="entry name" value="REVERSE TRANSCRIPTASE ZINC-BINDING DOMAIN-CONTAINING PROTEIN-RELATED-RELATED"/>
    <property type="match status" value="1"/>
</dbReference>
<dbReference type="Proteomes" id="UP000694864">
    <property type="component" value="Chromosome 17"/>
</dbReference>
<reference evidence="2" key="1">
    <citation type="journal article" date="2014" name="Nat. Commun.">
        <title>The emerging biofuel crop Camelina sativa retains a highly undifferentiated hexaploid genome structure.</title>
        <authorList>
            <person name="Kagale S."/>
            <person name="Koh C."/>
            <person name="Nixon J."/>
            <person name="Bollina V."/>
            <person name="Clarke W.E."/>
            <person name="Tuteja R."/>
            <person name="Spillane C."/>
            <person name="Robinson S.J."/>
            <person name="Links M.G."/>
            <person name="Clarke C."/>
            <person name="Higgins E.E."/>
            <person name="Huebert T."/>
            <person name="Sharpe A.G."/>
            <person name="Parkin I.A."/>
        </authorList>
    </citation>
    <scope>NUCLEOTIDE SEQUENCE [LARGE SCALE GENOMIC DNA]</scope>
    <source>
        <strain evidence="2">cv. DH55</strain>
    </source>
</reference>